<dbReference type="Gene3D" id="2.60.120.560">
    <property type="entry name" value="Exo-inulinase, domain 1"/>
    <property type="match status" value="1"/>
</dbReference>
<feature type="region of interest" description="Disordered" evidence="1">
    <location>
        <begin position="38"/>
        <end position="90"/>
    </location>
</feature>
<sequence>MQHCLECGVSLPSGANICPNCHTQLPYKQRIASTYPIQDASPPAPLSRPSAVPETPPPGSQKSYPTRPLAPHQLASSATPSPYSPEQPGRRGLSKGMAILLFCISLLLLFSGLGLIFYTSIARPNQLRAEATATVQTLLTGDARSTTTANVQSTATAQAYTRVTATAHTQATVEAAATATALQQLYLQATGGSPVLYSPLAHQDRADWDIYDATGGGGCSFAHGALHASVQQKQFYAPCFAHATNFHNFAFQVEMTILKGDEGGLVFRANNSNAHFYYFRVGRDGLFSLFIAKDDRHSMAITFDTSRAIKTDPGDSNLLTVVAKDNNFYLYINKQFVGSANDSTYSVGQIGIFAGDNTNPTDVAFQNARVWILP</sequence>
<keyword evidence="4" id="KW-1185">Reference proteome</keyword>
<evidence type="ECO:0000313" key="3">
    <source>
        <dbReference type="EMBL" id="QBD79115.1"/>
    </source>
</evidence>
<evidence type="ECO:0000256" key="1">
    <source>
        <dbReference type="SAM" id="MobiDB-lite"/>
    </source>
</evidence>
<gene>
    <name evidence="3" type="ORF">EPA93_25280</name>
</gene>
<organism evidence="3 4">
    <name type="scientific">Ktedonosporobacter rubrisoli</name>
    <dbReference type="NCBI Taxonomy" id="2509675"/>
    <lineage>
        <taxon>Bacteria</taxon>
        <taxon>Bacillati</taxon>
        <taxon>Chloroflexota</taxon>
        <taxon>Ktedonobacteria</taxon>
        <taxon>Ktedonobacterales</taxon>
        <taxon>Ktedonosporobacteraceae</taxon>
        <taxon>Ktedonosporobacter</taxon>
    </lineage>
</organism>
<reference evidence="3 4" key="1">
    <citation type="submission" date="2019-01" db="EMBL/GenBank/DDBJ databases">
        <title>Ktedonosporobacter rubrisoli SCAWS-G2.</title>
        <authorList>
            <person name="Huang Y."/>
            <person name="Yan B."/>
        </authorList>
    </citation>
    <scope>NUCLEOTIDE SEQUENCE [LARGE SCALE GENOMIC DNA]</scope>
    <source>
        <strain evidence="3 4">SCAWS-G2</strain>
    </source>
</reference>
<keyword evidence="2" id="KW-0472">Membrane</keyword>
<dbReference type="OrthoDB" id="156673at2"/>
<protein>
    <submittedName>
        <fullName evidence="3">Uncharacterized protein</fullName>
    </submittedName>
</protein>
<evidence type="ECO:0000313" key="4">
    <source>
        <dbReference type="Proteomes" id="UP000290365"/>
    </source>
</evidence>
<dbReference type="Proteomes" id="UP000290365">
    <property type="component" value="Chromosome"/>
</dbReference>
<dbReference type="AlphaFoldDB" id="A0A4P6JUR9"/>
<dbReference type="EMBL" id="CP035758">
    <property type="protein sequence ID" value="QBD79115.1"/>
    <property type="molecule type" value="Genomic_DNA"/>
</dbReference>
<evidence type="ECO:0000256" key="2">
    <source>
        <dbReference type="SAM" id="Phobius"/>
    </source>
</evidence>
<dbReference type="KEGG" id="kbs:EPA93_25280"/>
<name>A0A4P6JUR9_KTERU</name>
<accession>A0A4P6JUR9</accession>
<keyword evidence="2" id="KW-0812">Transmembrane</keyword>
<feature type="transmembrane region" description="Helical" evidence="2">
    <location>
        <begin position="97"/>
        <end position="118"/>
    </location>
</feature>
<keyword evidence="2" id="KW-1133">Transmembrane helix</keyword>
<proteinExistence type="predicted"/>
<dbReference type="RefSeq" id="WP_129890168.1">
    <property type="nucleotide sequence ID" value="NZ_CP035758.1"/>
</dbReference>